<evidence type="ECO:0000256" key="1">
    <source>
        <dbReference type="ARBA" id="ARBA00004585"/>
    </source>
</evidence>
<dbReference type="eggNOG" id="ENOG502QT80">
    <property type="taxonomic scope" value="Eukaryota"/>
</dbReference>
<dbReference type="STRING" id="1071380.I2H6T9"/>
<sequence length="351" mass="41688">MQGSIIGNLIAVRSLTNSYPFFQIINEIFNLLTWNNDIKYNLISLFTYSLVVLWFQDIFRYLGHGILLVIIYFWYRFEQNKKRFNEITKDDNIRIINEISDKFDILIEPIMQYDTDKIKQISVISLVVLPICSLIINIRRIILIIGLFLLSFNAPMMIRLRKHLLDTNNLIEDIVMAKRKKLKADIKNDTKQKEFELLIEKKKSNLLNTPKFAYILYENQRKWIGLGWTDNMLTYERSNWTDEFLNSSESIETFQLPIEDKSENSGDTDGKQINEVHNYQWKWVDPCWKLDLTNDGIIEDCPIKTVNDPGDNDGFIYYDNAWNKPSVEDSYSKYTRRRRWVRTAELTNEVE</sequence>
<dbReference type="HOGENOM" id="CLU_016397_0_0_1"/>
<dbReference type="GeneID" id="14497223"/>
<dbReference type="GO" id="GO:0005778">
    <property type="term" value="C:peroxisomal membrane"/>
    <property type="evidence" value="ECO:0007669"/>
    <property type="project" value="UniProtKB-SubCell"/>
</dbReference>
<dbReference type="OMA" id="STHTIMN"/>
<dbReference type="SMART" id="SM00694">
    <property type="entry name" value="DysFC"/>
    <property type="match status" value="1"/>
</dbReference>
<dbReference type="GO" id="GO:0007031">
    <property type="term" value="P:peroxisome organization"/>
    <property type="evidence" value="ECO:0007669"/>
    <property type="project" value="TreeGrafter"/>
</dbReference>
<comment type="subcellular location">
    <subcellularLocation>
        <location evidence="1">Peroxisome membrane</location>
        <topology evidence="1">Multi-pass membrane protein</topology>
    </subcellularLocation>
</comment>
<organism evidence="9 10">
    <name type="scientific">Henningerozyma blattae (strain ATCC 34711 / CBS 6284 / DSM 70876 / NBRC 10599 / NRRL Y-10934 / UCD 77-7)</name>
    <name type="common">Yeast</name>
    <name type="synonym">Tetrapisispora blattae</name>
    <dbReference type="NCBI Taxonomy" id="1071380"/>
    <lineage>
        <taxon>Eukaryota</taxon>
        <taxon>Fungi</taxon>
        <taxon>Dikarya</taxon>
        <taxon>Ascomycota</taxon>
        <taxon>Saccharomycotina</taxon>
        <taxon>Saccharomycetes</taxon>
        <taxon>Saccharomycetales</taxon>
        <taxon>Saccharomycetaceae</taxon>
        <taxon>Henningerozyma</taxon>
    </lineage>
</organism>
<evidence type="ECO:0000313" key="10">
    <source>
        <dbReference type="Proteomes" id="UP000002866"/>
    </source>
</evidence>
<dbReference type="EMBL" id="HE806322">
    <property type="protein sequence ID" value="CCH62091.1"/>
    <property type="molecule type" value="Genomic_DNA"/>
</dbReference>
<keyword evidence="2 6" id="KW-0812">Transmembrane</keyword>
<keyword evidence="3 6" id="KW-1133">Transmembrane helix</keyword>
<keyword evidence="4 6" id="KW-0472">Membrane</keyword>
<dbReference type="OrthoDB" id="5586090at2759"/>
<dbReference type="PANTHER" id="PTHR31679">
    <property type="entry name" value="PEROXISOMAL MEMBRANE PROTEIN PEX30-RELATED"/>
    <property type="match status" value="1"/>
</dbReference>
<evidence type="ECO:0000256" key="3">
    <source>
        <dbReference type="ARBA" id="ARBA00022989"/>
    </source>
</evidence>
<evidence type="ECO:0000256" key="2">
    <source>
        <dbReference type="ARBA" id="ARBA00022692"/>
    </source>
</evidence>
<dbReference type="InterPro" id="IPR052646">
    <property type="entry name" value="Peroxisomal_PEX28-32"/>
</dbReference>
<dbReference type="Pfam" id="PF06398">
    <property type="entry name" value="Pex24p"/>
    <property type="match status" value="1"/>
</dbReference>
<dbReference type="InterPro" id="IPR006614">
    <property type="entry name" value="Peroxin/Ferlin"/>
</dbReference>
<evidence type="ECO:0000256" key="6">
    <source>
        <dbReference type="SAM" id="Phobius"/>
    </source>
</evidence>
<gene>
    <name evidence="9" type="primary">TBLA0G01450</name>
    <name evidence="9" type="ORF">TBLA_0G01450</name>
</gene>
<evidence type="ECO:0000259" key="7">
    <source>
        <dbReference type="SMART" id="SM00693"/>
    </source>
</evidence>
<feature type="transmembrane region" description="Helical" evidence="6">
    <location>
        <begin position="118"/>
        <end position="136"/>
    </location>
</feature>
<dbReference type="PANTHER" id="PTHR31679:SF3">
    <property type="entry name" value="PEROXISOMAL MEMBRANE PROTEIN PEX32"/>
    <property type="match status" value="1"/>
</dbReference>
<feature type="domain" description="Peroxin/Ferlin" evidence="7">
    <location>
        <begin position="209"/>
        <end position="291"/>
    </location>
</feature>
<protein>
    <recommendedName>
        <fullName evidence="7 8">Peroxin/Ferlin domain-containing protein</fullName>
    </recommendedName>
</protein>
<dbReference type="InParanoid" id="I2H6T9"/>
<dbReference type="KEGG" id="tbl:TBLA_0G01450"/>
<feature type="domain" description="Peroxin/Ferlin" evidence="8">
    <location>
        <begin position="314"/>
        <end position="347"/>
    </location>
</feature>
<evidence type="ECO:0000256" key="4">
    <source>
        <dbReference type="ARBA" id="ARBA00023136"/>
    </source>
</evidence>
<accession>I2H6T9</accession>
<dbReference type="RefSeq" id="XP_004181610.1">
    <property type="nucleotide sequence ID" value="XM_004181562.1"/>
</dbReference>
<keyword evidence="5" id="KW-0576">Peroxisome</keyword>
<proteinExistence type="predicted"/>
<dbReference type="InterPro" id="IPR010482">
    <property type="entry name" value="TECPR1-like_DysF"/>
</dbReference>
<keyword evidence="10" id="KW-1185">Reference proteome</keyword>
<dbReference type="SMART" id="SM00693">
    <property type="entry name" value="DysFN"/>
    <property type="match status" value="1"/>
</dbReference>
<dbReference type="AlphaFoldDB" id="I2H6T9"/>
<dbReference type="Proteomes" id="UP000002866">
    <property type="component" value="Chromosome 7"/>
</dbReference>
<evidence type="ECO:0000313" key="9">
    <source>
        <dbReference type="EMBL" id="CCH62091.1"/>
    </source>
</evidence>
<feature type="transmembrane region" description="Helical" evidence="6">
    <location>
        <begin position="58"/>
        <end position="75"/>
    </location>
</feature>
<name>I2H6T9_HENB6</name>
<evidence type="ECO:0000256" key="5">
    <source>
        <dbReference type="ARBA" id="ARBA00023140"/>
    </source>
</evidence>
<reference evidence="9 10" key="1">
    <citation type="journal article" date="2011" name="Proc. Natl. Acad. Sci. U.S.A.">
        <title>Evolutionary erosion of yeast sex chromosomes by mating-type switching accidents.</title>
        <authorList>
            <person name="Gordon J.L."/>
            <person name="Armisen D."/>
            <person name="Proux-Wera E."/>
            <person name="Oheigeartaigh S.S."/>
            <person name="Byrne K.P."/>
            <person name="Wolfe K.H."/>
        </authorList>
    </citation>
    <scope>NUCLEOTIDE SEQUENCE [LARGE SCALE GENOMIC DNA]</scope>
    <source>
        <strain evidence="10">ATCC 34711 / CBS 6284 / DSM 70876 / NBRC 10599 / NRRL Y-10934 / UCD 77-7</strain>
    </source>
</reference>
<evidence type="ECO:0000259" key="8">
    <source>
        <dbReference type="SMART" id="SM00694"/>
    </source>
</evidence>